<protein>
    <submittedName>
        <fullName evidence="2">Uncharacterized protein</fullName>
    </submittedName>
</protein>
<dbReference type="Proteomes" id="UP001054945">
    <property type="component" value="Unassembled WGS sequence"/>
</dbReference>
<evidence type="ECO:0000256" key="1">
    <source>
        <dbReference type="SAM" id="Phobius"/>
    </source>
</evidence>
<name>A0AAV4NXJ8_CAEEX</name>
<proteinExistence type="predicted"/>
<feature type="transmembrane region" description="Helical" evidence="1">
    <location>
        <begin position="12"/>
        <end position="30"/>
    </location>
</feature>
<keyword evidence="1" id="KW-0472">Membrane</keyword>
<dbReference type="EMBL" id="BPLR01003873">
    <property type="protein sequence ID" value="GIX89529.1"/>
    <property type="molecule type" value="Genomic_DNA"/>
</dbReference>
<organism evidence="2 3">
    <name type="scientific">Caerostris extrusa</name>
    <name type="common">Bark spider</name>
    <name type="synonym">Caerostris bankana</name>
    <dbReference type="NCBI Taxonomy" id="172846"/>
    <lineage>
        <taxon>Eukaryota</taxon>
        <taxon>Metazoa</taxon>
        <taxon>Ecdysozoa</taxon>
        <taxon>Arthropoda</taxon>
        <taxon>Chelicerata</taxon>
        <taxon>Arachnida</taxon>
        <taxon>Araneae</taxon>
        <taxon>Araneomorphae</taxon>
        <taxon>Entelegynae</taxon>
        <taxon>Araneoidea</taxon>
        <taxon>Araneidae</taxon>
        <taxon>Caerostris</taxon>
    </lineage>
</organism>
<dbReference type="AlphaFoldDB" id="A0AAV4NXJ8"/>
<keyword evidence="3" id="KW-1185">Reference proteome</keyword>
<evidence type="ECO:0000313" key="2">
    <source>
        <dbReference type="EMBL" id="GIX89529.1"/>
    </source>
</evidence>
<keyword evidence="1" id="KW-0812">Transmembrane</keyword>
<evidence type="ECO:0000313" key="3">
    <source>
        <dbReference type="Proteomes" id="UP001054945"/>
    </source>
</evidence>
<gene>
    <name evidence="2" type="ORF">CEXT_547891</name>
</gene>
<accession>A0AAV4NXJ8</accession>
<reference evidence="2 3" key="1">
    <citation type="submission" date="2021-06" db="EMBL/GenBank/DDBJ databases">
        <title>Caerostris extrusa draft genome.</title>
        <authorList>
            <person name="Kono N."/>
            <person name="Arakawa K."/>
        </authorList>
    </citation>
    <scope>NUCLEOTIDE SEQUENCE [LARGE SCALE GENOMIC DNA]</scope>
</reference>
<comment type="caution">
    <text evidence="2">The sequence shown here is derived from an EMBL/GenBank/DDBJ whole genome shotgun (WGS) entry which is preliminary data.</text>
</comment>
<keyword evidence="1" id="KW-1133">Transmembrane helix</keyword>
<sequence length="145" mass="15633">MPDSGSRLKAVLAAGVVVGGLVLRAVSLFVEHLTRAQRKGRLLALIRLPSGHSSRLISYYDGQKSGRAFLLDERPCRGGQGGRHKIELRYRSLCANGREGMPDTGMSGCVLSDEGEKGDCKLTRHCEVKFGGSVVSTTKNSNNFV</sequence>